<reference evidence="1 2" key="1">
    <citation type="submission" date="2019-07" db="EMBL/GenBank/DDBJ databases">
        <title>Sphingomonas solaris sp. nov., isolated from a solar panel from Boston, Massachusetts.</title>
        <authorList>
            <person name="Tanner K."/>
            <person name="Pascual J."/>
            <person name="Mancuso C."/>
            <person name="Pereto J."/>
            <person name="Khalil A."/>
            <person name="Vilanova C."/>
        </authorList>
    </citation>
    <scope>NUCLEOTIDE SEQUENCE [LARGE SCALE GENOMIC DNA]</scope>
    <source>
        <strain evidence="1 2">R4DWN</strain>
    </source>
</reference>
<dbReference type="Pfam" id="PF05930">
    <property type="entry name" value="Phage_AlpA"/>
    <property type="match status" value="1"/>
</dbReference>
<keyword evidence="2" id="KW-1185">Reference proteome</keyword>
<dbReference type="OrthoDB" id="1525365at2"/>
<dbReference type="Proteomes" id="UP000318681">
    <property type="component" value="Unassembled WGS sequence"/>
</dbReference>
<evidence type="ECO:0000313" key="1">
    <source>
        <dbReference type="EMBL" id="TVV77482.1"/>
    </source>
</evidence>
<accession>A0A558RE66</accession>
<sequence>MQAHLSRSSERLIRLPEVRQRVGLGRSTIYRLMELGSFPKARKLGPRAIAWSEGEIDSWIEGKLTDQARD</sequence>
<dbReference type="InterPro" id="IPR010260">
    <property type="entry name" value="AlpA"/>
</dbReference>
<comment type="caution">
    <text evidence="1">The sequence shown here is derived from an EMBL/GenBank/DDBJ whole genome shotgun (WGS) entry which is preliminary data.</text>
</comment>
<gene>
    <name evidence="1" type="ORF">FOY91_00150</name>
</gene>
<dbReference type="EMBL" id="VNIM01000001">
    <property type="protein sequence ID" value="TVV77482.1"/>
    <property type="molecule type" value="Genomic_DNA"/>
</dbReference>
<name>A0A558RE66_9SPHN</name>
<organism evidence="1 2">
    <name type="scientific">Alterirhizorhabdus solaris</name>
    <dbReference type="NCBI Taxonomy" id="2529389"/>
    <lineage>
        <taxon>Bacteria</taxon>
        <taxon>Pseudomonadati</taxon>
        <taxon>Pseudomonadota</taxon>
        <taxon>Alphaproteobacteria</taxon>
        <taxon>Sphingomonadales</taxon>
        <taxon>Rhizorhabdaceae</taxon>
        <taxon>Alterirhizorhabdus</taxon>
    </lineage>
</organism>
<protein>
    <submittedName>
        <fullName evidence="1">AlpA family transcriptional regulator</fullName>
    </submittedName>
</protein>
<dbReference type="InterPro" id="IPR052931">
    <property type="entry name" value="Prophage_regulatory_activator"/>
</dbReference>
<dbReference type="RefSeq" id="WP_145147017.1">
    <property type="nucleotide sequence ID" value="NZ_VNIM01000001.1"/>
</dbReference>
<dbReference type="AlphaFoldDB" id="A0A558RE66"/>
<dbReference type="PANTHER" id="PTHR36154:SF1">
    <property type="entry name" value="DNA-BINDING TRANSCRIPTIONAL ACTIVATOR ALPA"/>
    <property type="match status" value="1"/>
</dbReference>
<dbReference type="PANTHER" id="PTHR36154">
    <property type="entry name" value="DNA-BINDING TRANSCRIPTIONAL ACTIVATOR ALPA"/>
    <property type="match status" value="1"/>
</dbReference>
<dbReference type="Gene3D" id="1.10.238.160">
    <property type="match status" value="1"/>
</dbReference>
<proteinExistence type="predicted"/>
<evidence type="ECO:0000313" key="2">
    <source>
        <dbReference type="Proteomes" id="UP000318681"/>
    </source>
</evidence>